<proteinExistence type="predicted"/>
<name>A0ACC1J9B0_9FUNG</name>
<accession>A0ACC1J9B0</accession>
<dbReference type="Proteomes" id="UP001150603">
    <property type="component" value="Unassembled WGS sequence"/>
</dbReference>
<protein>
    <submittedName>
        <fullName evidence="1">Uncharacterized protein</fullName>
    </submittedName>
</protein>
<reference evidence="1" key="1">
    <citation type="submission" date="2022-07" db="EMBL/GenBank/DDBJ databases">
        <title>Phylogenomic reconstructions and comparative analyses of Kickxellomycotina fungi.</title>
        <authorList>
            <person name="Reynolds N.K."/>
            <person name="Stajich J.E."/>
            <person name="Barry K."/>
            <person name="Grigoriev I.V."/>
            <person name="Crous P."/>
            <person name="Smith M.E."/>
        </authorList>
    </citation>
    <scope>NUCLEOTIDE SEQUENCE</scope>
    <source>
        <strain evidence="1">NRRL 5244</strain>
    </source>
</reference>
<gene>
    <name evidence="1" type="ORF">FBU59_003069</name>
</gene>
<comment type="caution">
    <text evidence="1">The sequence shown here is derived from an EMBL/GenBank/DDBJ whole genome shotgun (WGS) entry which is preliminary data.</text>
</comment>
<dbReference type="EMBL" id="JANBPW010001853">
    <property type="protein sequence ID" value="KAJ1942877.1"/>
    <property type="molecule type" value="Genomic_DNA"/>
</dbReference>
<evidence type="ECO:0000313" key="1">
    <source>
        <dbReference type="EMBL" id="KAJ1942877.1"/>
    </source>
</evidence>
<keyword evidence="2" id="KW-1185">Reference proteome</keyword>
<sequence>MDPLSPKKAEYVLSAKVGIESVGYIDDLIREYMMFRGFKDTLQAFEEDLKRDQDKGFKPDSIVDELLTMATELRIDSLLEYWRYLSFRFFSHLSPKYQRTTAMFEKRLIRLFLVSAVKTDQRQAIRRYFSEHGLKLGQQGDWVPWLGLEYVQNPASRPEFEAYFDDDWYASLKTALSDFIQTVFPAMAVPRIMLFDKERREREQLEAKVKQLEERFDAETKITTTGVLGSSSSGLVENHIKSLATSIKSPKFTAAALASKSVMAKGKMPDVGADEDSISATGAGLCAPYYDPGSYSPSIDLGIGVIQANEPTSLLKISQEDIFLEHNSPVALARFSPSGEVIASFDDDMMLKVWSPDPESVAPKLKNRLGYPVNAMAWDNKYTHLLYLYDDEGYIHTLNTNTNLMSRQLVKEKRHPHIVNMLSSPTSSSLLTLSSTDIKRASDVSLRLWDANASKTVASRRLSTPFESQVVSASFNHNGNVLGIAYNTGQIQLLDARTFEKVASLDTKQRGICAAEFSVNENSMMLVSETGKLTQWSLGENDQMIAESHLNIGTYKSEDVSQDDFHLTYDRVAFASNREHVLVAPGRQCLVFNIDSAAMTDTMRRHKDLVTCIDFAANCSLSASMDGTIRVAQFREV</sequence>
<evidence type="ECO:0000313" key="2">
    <source>
        <dbReference type="Proteomes" id="UP001150603"/>
    </source>
</evidence>
<organism evidence="1 2">
    <name type="scientific">Linderina macrospora</name>
    <dbReference type="NCBI Taxonomy" id="4868"/>
    <lineage>
        <taxon>Eukaryota</taxon>
        <taxon>Fungi</taxon>
        <taxon>Fungi incertae sedis</taxon>
        <taxon>Zoopagomycota</taxon>
        <taxon>Kickxellomycotina</taxon>
        <taxon>Kickxellomycetes</taxon>
        <taxon>Kickxellales</taxon>
        <taxon>Kickxellaceae</taxon>
        <taxon>Linderina</taxon>
    </lineage>
</organism>